<organism evidence="2 3">
    <name type="scientific">Dendrothele bispora (strain CBS 962.96)</name>
    <dbReference type="NCBI Taxonomy" id="1314807"/>
    <lineage>
        <taxon>Eukaryota</taxon>
        <taxon>Fungi</taxon>
        <taxon>Dikarya</taxon>
        <taxon>Basidiomycota</taxon>
        <taxon>Agaricomycotina</taxon>
        <taxon>Agaricomycetes</taxon>
        <taxon>Agaricomycetidae</taxon>
        <taxon>Agaricales</taxon>
        <taxon>Agaricales incertae sedis</taxon>
        <taxon>Dendrothele</taxon>
    </lineage>
</organism>
<feature type="compositionally biased region" description="Pro residues" evidence="1">
    <location>
        <begin position="165"/>
        <end position="175"/>
    </location>
</feature>
<evidence type="ECO:0000313" key="3">
    <source>
        <dbReference type="Proteomes" id="UP000297245"/>
    </source>
</evidence>
<evidence type="ECO:0000313" key="2">
    <source>
        <dbReference type="EMBL" id="THU93510.1"/>
    </source>
</evidence>
<feature type="compositionally biased region" description="Basic and acidic residues" evidence="1">
    <location>
        <begin position="104"/>
        <end position="119"/>
    </location>
</feature>
<name>A0A4S8LVN5_DENBC</name>
<evidence type="ECO:0000256" key="1">
    <source>
        <dbReference type="SAM" id="MobiDB-lite"/>
    </source>
</evidence>
<feature type="region of interest" description="Disordered" evidence="1">
    <location>
        <begin position="104"/>
        <end position="236"/>
    </location>
</feature>
<reference evidence="2 3" key="1">
    <citation type="journal article" date="2019" name="Nat. Ecol. Evol.">
        <title>Megaphylogeny resolves global patterns of mushroom evolution.</title>
        <authorList>
            <person name="Varga T."/>
            <person name="Krizsan K."/>
            <person name="Foldi C."/>
            <person name="Dima B."/>
            <person name="Sanchez-Garcia M."/>
            <person name="Sanchez-Ramirez S."/>
            <person name="Szollosi G.J."/>
            <person name="Szarkandi J.G."/>
            <person name="Papp V."/>
            <person name="Albert L."/>
            <person name="Andreopoulos W."/>
            <person name="Angelini C."/>
            <person name="Antonin V."/>
            <person name="Barry K.W."/>
            <person name="Bougher N.L."/>
            <person name="Buchanan P."/>
            <person name="Buyck B."/>
            <person name="Bense V."/>
            <person name="Catcheside P."/>
            <person name="Chovatia M."/>
            <person name="Cooper J."/>
            <person name="Damon W."/>
            <person name="Desjardin D."/>
            <person name="Finy P."/>
            <person name="Geml J."/>
            <person name="Haridas S."/>
            <person name="Hughes K."/>
            <person name="Justo A."/>
            <person name="Karasinski D."/>
            <person name="Kautmanova I."/>
            <person name="Kiss B."/>
            <person name="Kocsube S."/>
            <person name="Kotiranta H."/>
            <person name="LaButti K.M."/>
            <person name="Lechner B.E."/>
            <person name="Liimatainen K."/>
            <person name="Lipzen A."/>
            <person name="Lukacs Z."/>
            <person name="Mihaltcheva S."/>
            <person name="Morgado L.N."/>
            <person name="Niskanen T."/>
            <person name="Noordeloos M.E."/>
            <person name="Ohm R.A."/>
            <person name="Ortiz-Santana B."/>
            <person name="Ovrebo C."/>
            <person name="Racz N."/>
            <person name="Riley R."/>
            <person name="Savchenko A."/>
            <person name="Shiryaev A."/>
            <person name="Soop K."/>
            <person name="Spirin V."/>
            <person name="Szebenyi C."/>
            <person name="Tomsovsky M."/>
            <person name="Tulloss R.E."/>
            <person name="Uehling J."/>
            <person name="Grigoriev I.V."/>
            <person name="Vagvolgyi C."/>
            <person name="Papp T."/>
            <person name="Martin F.M."/>
            <person name="Miettinen O."/>
            <person name="Hibbett D.S."/>
            <person name="Nagy L.G."/>
        </authorList>
    </citation>
    <scope>NUCLEOTIDE SEQUENCE [LARGE SCALE GENOMIC DNA]</scope>
    <source>
        <strain evidence="2 3">CBS 962.96</strain>
    </source>
</reference>
<protein>
    <submittedName>
        <fullName evidence="2">Uncharacterized protein</fullName>
    </submittedName>
</protein>
<sequence>MSSRSYYLHFAGEKQAKLFQIVYNGVIPPEARVPCVLGRKHRLEINLGTKTTSNFGRLYFSCLCQSNSHEKLISWYSSVLGTEKYKTAKKEYDDWATELKAAKNQEKKKDKKTKEKDNNTTKTRKTKTQVVVEIPKRVPQPFPMTPPSTARNATPGPSGRKSSPIPLPPTPPPTSPAKAPNDKGKRRAEEPEPAPVAKRRKLHMLGSPIELTDSEEDEMGSRSAGKSPEIVDLTQD</sequence>
<proteinExistence type="predicted"/>
<feature type="compositionally biased region" description="Basic and acidic residues" evidence="1">
    <location>
        <begin position="180"/>
        <end position="190"/>
    </location>
</feature>
<accession>A0A4S8LVN5</accession>
<dbReference type="Proteomes" id="UP000297245">
    <property type="component" value="Unassembled WGS sequence"/>
</dbReference>
<gene>
    <name evidence="2" type="ORF">K435DRAFT_861430</name>
</gene>
<keyword evidence="3" id="KW-1185">Reference proteome</keyword>
<dbReference type="EMBL" id="ML179247">
    <property type="protein sequence ID" value="THU93510.1"/>
    <property type="molecule type" value="Genomic_DNA"/>
</dbReference>
<dbReference type="AlphaFoldDB" id="A0A4S8LVN5"/>